<dbReference type="AlphaFoldDB" id="A0AA39LPX5"/>
<organism evidence="3 4">
    <name type="scientific">Steinernema hermaphroditum</name>
    <dbReference type="NCBI Taxonomy" id="289476"/>
    <lineage>
        <taxon>Eukaryota</taxon>
        <taxon>Metazoa</taxon>
        <taxon>Ecdysozoa</taxon>
        <taxon>Nematoda</taxon>
        <taxon>Chromadorea</taxon>
        <taxon>Rhabditida</taxon>
        <taxon>Tylenchina</taxon>
        <taxon>Panagrolaimomorpha</taxon>
        <taxon>Strongyloidoidea</taxon>
        <taxon>Steinernematidae</taxon>
        <taxon>Steinernema</taxon>
    </lineage>
</organism>
<evidence type="ECO:0000313" key="4">
    <source>
        <dbReference type="Proteomes" id="UP001175271"/>
    </source>
</evidence>
<evidence type="ECO:0000259" key="2">
    <source>
        <dbReference type="PROSITE" id="PS51379"/>
    </source>
</evidence>
<feature type="signal peptide" evidence="1">
    <location>
        <begin position="1"/>
        <end position="19"/>
    </location>
</feature>
<feature type="domain" description="4Fe-4S ferredoxin-type" evidence="2">
    <location>
        <begin position="51"/>
        <end position="82"/>
    </location>
</feature>
<sequence>MKFVVFSIVLFFLLAVAFCGRQCNKNLPCPKNYFCGSSGKCIYIHQVLKRSTDQLTKEKCTKCADRCVNGACPSGFQCLSDDCALECQNRPIEDILLDYIIDSEERGLPIPEEIRYSDIYRDARFKAAMFSQDFEDSRKLGMCSNGARFTDTVGDRQESACSNDSEVTSEEN</sequence>
<dbReference type="InterPro" id="IPR017896">
    <property type="entry name" value="4Fe4S_Fe-S-bd"/>
</dbReference>
<dbReference type="PROSITE" id="PS51379">
    <property type="entry name" value="4FE4S_FER_2"/>
    <property type="match status" value="1"/>
</dbReference>
<gene>
    <name evidence="3" type="ORF">QR680_017783</name>
</gene>
<protein>
    <recommendedName>
        <fullName evidence="2">4Fe-4S ferredoxin-type domain-containing protein</fullName>
    </recommendedName>
</protein>
<evidence type="ECO:0000313" key="3">
    <source>
        <dbReference type="EMBL" id="KAK0405065.1"/>
    </source>
</evidence>
<keyword evidence="1" id="KW-0732">Signal</keyword>
<dbReference type="Proteomes" id="UP001175271">
    <property type="component" value="Unassembled WGS sequence"/>
</dbReference>
<proteinExistence type="predicted"/>
<name>A0AA39LPX5_9BILA</name>
<evidence type="ECO:0000256" key="1">
    <source>
        <dbReference type="SAM" id="SignalP"/>
    </source>
</evidence>
<keyword evidence="4" id="KW-1185">Reference proteome</keyword>
<dbReference type="EMBL" id="JAUCMV010000004">
    <property type="protein sequence ID" value="KAK0405065.1"/>
    <property type="molecule type" value="Genomic_DNA"/>
</dbReference>
<feature type="chain" id="PRO_5041380772" description="4Fe-4S ferredoxin-type domain-containing protein" evidence="1">
    <location>
        <begin position="20"/>
        <end position="172"/>
    </location>
</feature>
<accession>A0AA39LPX5</accession>
<comment type="caution">
    <text evidence="3">The sequence shown here is derived from an EMBL/GenBank/DDBJ whole genome shotgun (WGS) entry which is preliminary data.</text>
</comment>
<reference evidence="3" key="1">
    <citation type="submission" date="2023-06" db="EMBL/GenBank/DDBJ databases">
        <title>Genomic analysis of the entomopathogenic nematode Steinernema hermaphroditum.</title>
        <authorList>
            <person name="Schwarz E.M."/>
            <person name="Heppert J.K."/>
            <person name="Baniya A."/>
            <person name="Schwartz H.T."/>
            <person name="Tan C.-H."/>
            <person name="Antoshechkin I."/>
            <person name="Sternberg P.W."/>
            <person name="Goodrich-Blair H."/>
            <person name="Dillman A.R."/>
        </authorList>
    </citation>
    <scope>NUCLEOTIDE SEQUENCE</scope>
    <source>
        <strain evidence="3">PS9179</strain>
        <tissue evidence="3">Whole animal</tissue>
    </source>
</reference>